<reference evidence="2 3" key="1">
    <citation type="submission" date="2024-05" db="EMBL/GenBank/DDBJ databases">
        <authorList>
            <person name="Wallberg A."/>
        </authorList>
    </citation>
    <scope>NUCLEOTIDE SEQUENCE [LARGE SCALE GENOMIC DNA]</scope>
</reference>
<keyword evidence="1" id="KW-0732">Signal</keyword>
<dbReference type="EMBL" id="CAXKWB010174289">
    <property type="protein sequence ID" value="CAL4252424.1"/>
    <property type="molecule type" value="Genomic_DNA"/>
</dbReference>
<comment type="caution">
    <text evidence="2">The sequence shown here is derived from an EMBL/GenBank/DDBJ whole genome shotgun (WGS) entry which is preliminary data.</text>
</comment>
<feature type="chain" id="PRO_5043640561" evidence="1">
    <location>
        <begin position="19"/>
        <end position="215"/>
    </location>
</feature>
<gene>
    <name evidence="2" type="ORF">MNOR_LOCUS41851</name>
</gene>
<dbReference type="Proteomes" id="UP001497623">
    <property type="component" value="Unassembled WGS sequence"/>
</dbReference>
<keyword evidence="3" id="KW-1185">Reference proteome</keyword>
<sequence>MGLFKIAFFLAICALGDCVPTSGRLSPTGPGRLSPPAPQAAAAFSAPNVLPSVPDVVTITQTISVFGPVAIETVTETITATQMINAGTTTDYRLTDTTNVVWDRTATSTSRDYTPLPAETITSVVSEISQSAGDVATSTDFTNMVSIVTLTNTKFRTRTASSVSTCTIEHFSTNIQIEVIPISMTTTLFETNTKTQVVVVRTTTTTIVPNPYYPN</sequence>
<name>A0AAV2SY37_MEGNR</name>
<proteinExistence type="predicted"/>
<accession>A0AAV2SY37</accession>
<dbReference type="AlphaFoldDB" id="A0AAV2SY37"/>
<evidence type="ECO:0000313" key="3">
    <source>
        <dbReference type="Proteomes" id="UP001497623"/>
    </source>
</evidence>
<protein>
    <submittedName>
        <fullName evidence="2">Uncharacterized protein</fullName>
    </submittedName>
</protein>
<evidence type="ECO:0000256" key="1">
    <source>
        <dbReference type="SAM" id="SignalP"/>
    </source>
</evidence>
<organism evidence="2 3">
    <name type="scientific">Meganyctiphanes norvegica</name>
    <name type="common">Northern krill</name>
    <name type="synonym">Thysanopoda norvegica</name>
    <dbReference type="NCBI Taxonomy" id="48144"/>
    <lineage>
        <taxon>Eukaryota</taxon>
        <taxon>Metazoa</taxon>
        <taxon>Ecdysozoa</taxon>
        <taxon>Arthropoda</taxon>
        <taxon>Crustacea</taxon>
        <taxon>Multicrustacea</taxon>
        <taxon>Malacostraca</taxon>
        <taxon>Eumalacostraca</taxon>
        <taxon>Eucarida</taxon>
        <taxon>Euphausiacea</taxon>
        <taxon>Euphausiidae</taxon>
        <taxon>Meganyctiphanes</taxon>
    </lineage>
</organism>
<evidence type="ECO:0000313" key="2">
    <source>
        <dbReference type="EMBL" id="CAL4252424.1"/>
    </source>
</evidence>
<feature type="signal peptide" evidence="1">
    <location>
        <begin position="1"/>
        <end position="18"/>
    </location>
</feature>